<proteinExistence type="predicted"/>
<reference evidence="3" key="1">
    <citation type="journal article" date="2010" name="Science">
        <title>Plasticity of animal genome architecture unmasked by rapid evolution of a pelagic tunicate.</title>
        <authorList>
            <person name="Denoeud F."/>
            <person name="Henriet S."/>
            <person name="Mungpakdee S."/>
            <person name="Aury J.M."/>
            <person name="Da Silva C."/>
            <person name="Brinkmann H."/>
            <person name="Mikhaleva J."/>
            <person name="Olsen L.C."/>
            <person name="Jubin C."/>
            <person name="Canestro C."/>
            <person name="Bouquet J.M."/>
            <person name="Danks G."/>
            <person name="Poulain J."/>
            <person name="Campsteijn C."/>
            <person name="Adamski M."/>
            <person name="Cross I."/>
            <person name="Yadetie F."/>
            <person name="Muffato M."/>
            <person name="Louis A."/>
            <person name="Butcher S."/>
            <person name="Tsagkogeorga G."/>
            <person name="Konrad A."/>
            <person name="Singh S."/>
            <person name="Jensen M.F."/>
            <person name="Cong E.H."/>
            <person name="Eikeseth-Otteraa H."/>
            <person name="Noel B."/>
            <person name="Anthouard V."/>
            <person name="Porcel B.M."/>
            <person name="Kachouri-Lafond R."/>
            <person name="Nishino A."/>
            <person name="Ugolini M."/>
            <person name="Chourrout P."/>
            <person name="Nishida H."/>
            <person name="Aasland R."/>
            <person name="Huzurbazar S."/>
            <person name="Westhof E."/>
            <person name="Delsuc F."/>
            <person name="Lehrach H."/>
            <person name="Reinhardt R."/>
            <person name="Weissenbach J."/>
            <person name="Roy S.W."/>
            <person name="Artiguenave F."/>
            <person name="Postlethwait J.H."/>
            <person name="Manak J.R."/>
            <person name="Thompson E.M."/>
            <person name="Jaillon O."/>
            <person name="Du Pasquier L."/>
            <person name="Boudinot P."/>
            <person name="Liberles D.A."/>
            <person name="Volff J.N."/>
            <person name="Philippe H."/>
            <person name="Lenhard B."/>
            <person name="Roest Crollius H."/>
            <person name="Wincker P."/>
            <person name="Chourrout D."/>
        </authorList>
    </citation>
    <scope>NUCLEOTIDE SEQUENCE [LARGE SCALE GENOMIC DNA]</scope>
</reference>
<dbReference type="EMBL" id="FN653032">
    <property type="protein sequence ID" value="CBY08580.1"/>
    <property type="molecule type" value="Genomic_DNA"/>
</dbReference>
<dbReference type="Pfam" id="PF04666">
    <property type="entry name" value="MGAT4_cons"/>
    <property type="match status" value="1"/>
</dbReference>
<dbReference type="PANTHER" id="PTHR12062:SF0">
    <property type="entry name" value="ALPHA-1,3-MANNOSYL-GLYCOPROTEIN 4-BETA-N-ACETYLGLUCOSAMINYLTRANSFERASE B"/>
    <property type="match status" value="1"/>
</dbReference>
<feature type="signal peptide" evidence="1">
    <location>
        <begin position="1"/>
        <end position="26"/>
    </location>
</feature>
<dbReference type="FunCoup" id="E4XAR8">
    <property type="interactions" value="8"/>
</dbReference>
<organism evidence="3">
    <name type="scientific">Oikopleura dioica</name>
    <name type="common">Tunicate</name>
    <dbReference type="NCBI Taxonomy" id="34765"/>
    <lineage>
        <taxon>Eukaryota</taxon>
        <taxon>Metazoa</taxon>
        <taxon>Chordata</taxon>
        <taxon>Tunicata</taxon>
        <taxon>Appendicularia</taxon>
        <taxon>Copelata</taxon>
        <taxon>Oikopleuridae</taxon>
        <taxon>Oikopleura</taxon>
    </lineage>
</organism>
<dbReference type="AlphaFoldDB" id="E4XAR8"/>
<feature type="domain" description="MGAT4 conserved region" evidence="2">
    <location>
        <begin position="52"/>
        <end position="281"/>
    </location>
</feature>
<sequence>MKFHALFLKTSVLFGLILLIQMICQLDEVRKYRQIKMIDDVQLSESTMKTFTDVETTAEVIKIPKLLVGIPTVKRNGEEYLSDTVRFLLDDLSGFQEKFSEFLEISVLLYAGGADFDYANELIEEYKSEEIQIVVAPKEFYGSDLTDIKHNWGDSDERIIWRTRQCLDYLFMWNIGKEYDYFLQLEDDVQIDRGFLEFVRMQIEQKKEDPDWISMEFSEMGFIGKLFRRESLEKLILYTKLFYRVKPIDLIYWAFVGMQACLPEYRPDKCRPLVNKLAMRFPDKGKLSCDLVKLNPGKKLVKAMKIIIPTGTPVLLKKITISG</sequence>
<dbReference type="InterPro" id="IPR057279">
    <property type="entry name" value="MGAT4"/>
</dbReference>
<accession>E4XAR8</accession>
<evidence type="ECO:0000259" key="2">
    <source>
        <dbReference type="Pfam" id="PF04666"/>
    </source>
</evidence>
<name>E4XAR8_OIKDI</name>
<evidence type="ECO:0000313" key="3">
    <source>
        <dbReference type="EMBL" id="CBY08580.1"/>
    </source>
</evidence>
<dbReference type="Proteomes" id="UP000001307">
    <property type="component" value="Unassembled WGS sequence"/>
</dbReference>
<dbReference type="OrthoDB" id="2016523at2759"/>
<gene>
    <name evidence="3" type="ORF">GSOID_T00005160001</name>
</gene>
<evidence type="ECO:0000313" key="4">
    <source>
        <dbReference type="Proteomes" id="UP000001307"/>
    </source>
</evidence>
<keyword evidence="1" id="KW-0732">Signal</keyword>
<keyword evidence="4" id="KW-1185">Reference proteome</keyword>
<dbReference type="PANTHER" id="PTHR12062">
    <property type="entry name" value="N-ACETYLGLUCOSAMINYLTRANSFERASE VI"/>
    <property type="match status" value="1"/>
</dbReference>
<protein>
    <recommendedName>
        <fullName evidence="2">MGAT4 conserved region domain-containing protein</fullName>
    </recommendedName>
</protein>
<dbReference type="InParanoid" id="E4XAR8"/>
<dbReference type="GO" id="GO:0006487">
    <property type="term" value="P:protein N-linked glycosylation"/>
    <property type="evidence" value="ECO:0007669"/>
    <property type="project" value="TreeGrafter"/>
</dbReference>
<feature type="chain" id="PRO_5003192779" description="MGAT4 conserved region domain-containing protein" evidence="1">
    <location>
        <begin position="27"/>
        <end position="323"/>
    </location>
</feature>
<dbReference type="InterPro" id="IPR006759">
    <property type="entry name" value="Glyco_transf_54"/>
</dbReference>
<dbReference type="GO" id="GO:0008375">
    <property type="term" value="F:acetylglucosaminyltransferase activity"/>
    <property type="evidence" value="ECO:0007669"/>
    <property type="project" value="TreeGrafter"/>
</dbReference>
<evidence type="ECO:0000256" key="1">
    <source>
        <dbReference type="SAM" id="SignalP"/>
    </source>
</evidence>